<comment type="caution">
    <text evidence="1">The sequence shown here is derived from an EMBL/GenBank/DDBJ whole genome shotgun (WGS) entry which is preliminary data.</text>
</comment>
<evidence type="ECO:0000313" key="1">
    <source>
        <dbReference type="EMBL" id="NYV43142.1"/>
    </source>
</evidence>
<reference evidence="1 2" key="1">
    <citation type="submission" date="2020-05" db="EMBL/GenBank/DDBJ databases">
        <title>The draft genome of Cronobacter sakazakii strain 145005.</title>
        <authorList>
            <person name="Yang J."/>
            <person name="Liu L."/>
            <person name="Feng Y."/>
            <person name="Zong Z."/>
        </authorList>
    </citation>
    <scope>NUCLEOTIDE SEQUENCE [LARGE SCALE GENOMIC DNA]</scope>
    <source>
        <strain evidence="1 2">145005</strain>
    </source>
</reference>
<protein>
    <submittedName>
        <fullName evidence="1">Uncharacterized protein</fullName>
    </submittedName>
</protein>
<dbReference type="Proteomes" id="UP000548673">
    <property type="component" value="Unassembled WGS sequence"/>
</dbReference>
<name>A0A7V7UV21_CROSK</name>
<evidence type="ECO:0000313" key="2">
    <source>
        <dbReference type="Proteomes" id="UP000548673"/>
    </source>
</evidence>
<sequence>MRAIGYLLYLAVGLIQFSAIISGLESWWGLHWIIAGVLAFFIAYIPVLGAIVGMVGAMDVWHWEWWQAGGLFFGVMILTVIFVGLTSILEWFSSRRKYN</sequence>
<gene>
    <name evidence="1" type="ORF">HRR37_12360</name>
</gene>
<dbReference type="EMBL" id="JABTXY010000024">
    <property type="protein sequence ID" value="NYV43142.1"/>
    <property type="molecule type" value="Genomic_DNA"/>
</dbReference>
<dbReference type="AlphaFoldDB" id="A0A7V7UV21"/>
<dbReference type="RefSeq" id="WP_032975843.1">
    <property type="nucleotide sequence ID" value="NZ_CP011047.1"/>
</dbReference>
<organism evidence="1 2">
    <name type="scientific">Cronobacter sakazakii</name>
    <name type="common">Enterobacter sakazakii</name>
    <dbReference type="NCBI Taxonomy" id="28141"/>
    <lineage>
        <taxon>Bacteria</taxon>
        <taxon>Pseudomonadati</taxon>
        <taxon>Pseudomonadota</taxon>
        <taxon>Gammaproteobacteria</taxon>
        <taxon>Enterobacterales</taxon>
        <taxon>Enterobacteriaceae</taxon>
        <taxon>Cronobacter</taxon>
    </lineage>
</organism>
<accession>A0A7V7UV21</accession>
<dbReference type="KEGG" id="csj:CSK29544_03024"/>
<proteinExistence type="predicted"/>